<dbReference type="RefSeq" id="WP_057639092.1">
    <property type="nucleotide sequence ID" value="NZ_LDJM01000051.1"/>
</dbReference>
<dbReference type="STRING" id="336566.ABB30_14865"/>
<sequence length="329" mass="35558">MLAHPGLAWWPAGFAWPWLLWLCLLPLLLLLLPARKAQGAALRVPRALALPARQGMWLGHAGIAHALFVLAWCLLCVALARPQALGPPQQPVVQARQMMLALDLSGSMTEADMRLGGRPAERIVVARAVLDDFLSRRAGDQIGLVVFGQQAYVMSPVTRDLDSVRAQLADAMVGLAGQETAIGDAVALAVKRLRNQLHGQRVLILLTDGVNTAGAIDPRKAAELAAHDRVRVYTIAFGGEAGRGLFGLRAAAGNNQDEEVLRQLAQTTGGQFFRARNSDELAGIYAQIEALEPVDVSAMPQRLRIERYPPWLGAGLLLLVLAVLARRRT</sequence>
<accession>A0A0R0CXX1</accession>
<reference evidence="3 4" key="1">
    <citation type="submission" date="2015-05" db="EMBL/GenBank/DDBJ databases">
        <title>Genome sequencing and analysis of members of genus Stenotrophomonas.</title>
        <authorList>
            <person name="Patil P.P."/>
            <person name="Midha S."/>
            <person name="Patil P.B."/>
        </authorList>
    </citation>
    <scope>NUCLEOTIDE SEQUENCE [LARGE SCALE GENOMIC DNA]</scope>
    <source>
        <strain evidence="3 4">DSM 24757</strain>
    </source>
</reference>
<gene>
    <name evidence="3" type="ORF">ABB30_14865</name>
</gene>
<dbReference type="InterPro" id="IPR050768">
    <property type="entry name" value="UPF0353/GerABKA_families"/>
</dbReference>
<evidence type="ECO:0000313" key="3">
    <source>
        <dbReference type="EMBL" id="KRG74048.1"/>
    </source>
</evidence>
<keyword evidence="1" id="KW-1133">Transmembrane helix</keyword>
<dbReference type="SUPFAM" id="SSF53300">
    <property type="entry name" value="vWA-like"/>
    <property type="match status" value="1"/>
</dbReference>
<dbReference type="OrthoDB" id="6206554at2"/>
<dbReference type="InterPro" id="IPR002035">
    <property type="entry name" value="VWF_A"/>
</dbReference>
<dbReference type="PROSITE" id="PS50234">
    <property type="entry name" value="VWFA"/>
    <property type="match status" value="1"/>
</dbReference>
<dbReference type="AlphaFoldDB" id="A0A0R0CXX1"/>
<dbReference type="Pfam" id="PF00092">
    <property type="entry name" value="VWA"/>
    <property type="match status" value="1"/>
</dbReference>
<proteinExistence type="predicted"/>
<feature type="transmembrane region" description="Helical" evidence="1">
    <location>
        <begin position="308"/>
        <end position="325"/>
    </location>
</feature>
<feature type="transmembrane region" description="Helical" evidence="1">
    <location>
        <begin position="15"/>
        <end position="34"/>
    </location>
</feature>
<evidence type="ECO:0000259" key="2">
    <source>
        <dbReference type="PROSITE" id="PS50234"/>
    </source>
</evidence>
<comment type="caution">
    <text evidence="3">The sequence shown here is derived from an EMBL/GenBank/DDBJ whole genome shotgun (WGS) entry which is preliminary data.</text>
</comment>
<protein>
    <submittedName>
        <fullName evidence="3">von Willebrand factor A</fullName>
    </submittedName>
</protein>
<dbReference type="SMART" id="SM00327">
    <property type="entry name" value="VWA"/>
    <property type="match status" value="1"/>
</dbReference>
<dbReference type="PANTHER" id="PTHR22550">
    <property type="entry name" value="SPORE GERMINATION PROTEIN"/>
    <property type="match status" value="1"/>
</dbReference>
<dbReference type="InterPro" id="IPR036465">
    <property type="entry name" value="vWFA_dom_sf"/>
</dbReference>
<feature type="domain" description="VWFA" evidence="2">
    <location>
        <begin position="97"/>
        <end position="288"/>
    </location>
</feature>
<keyword evidence="1" id="KW-0812">Transmembrane</keyword>
<organism evidence="3 4">
    <name type="scientific">Stenotrophomonas ginsengisoli</name>
    <dbReference type="NCBI Taxonomy" id="336566"/>
    <lineage>
        <taxon>Bacteria</taxon>
        <taxon>Pseudomonadati</taxon>
        <taxon>Pseudomonadota</taxon>
        <taxon>Gammaproteobacteria</taxon>
        <taxon>Lysobacterales</taxon>
        <taxon>Lysobacteraceae</taxon>
        <taxon>Stenotrophomonas</taxon>
    </lineage>
</organism>
<dbReference type="EMBL" id="LDJM01000051">
    <property type="protein sequence ID" value="KRG74048.1"/>
    <property type="molecule type" value="Genomic_DNA"/>
</dbReference>
<feature type="transmembrane region" description="Helical" evidence="1">
    <location>
        <begin position="55"/>
        <end position="80"/>
    </location>
</feature>
<name>A0A0R0CXX1_9GAMM</name>
<keyword evidence="4" id="KW-1185">Reference proteome</keyword>
<dbReference type="PANTHER" id="PTHR22550:SF18">
    <property type="entry name" value="VWFA DOMAIN-CONTAINING PROTEIN"/>
    <property type="match status" value="1"/>
</dbReference>
<dbReference type="PATRIC" id="fig|336566.3.peg.2603"/>
<dbReference type="Gene3D" id="3.40.50.410">
    <property type="entry name" value="von Willebrand factor, type A domain"/>
    <property type="match status" value="1"/>
</dbReference>
<evidence type="ECO:0000313" key="4">
    <source>
        <dbReference type="Proteomes" id="UP000050956"/>
    </source>
</evidence>
<keyword evidence="1" id="KW-0472">Membrane</keyword>
<dbReference type="Proteomes" id="UP000050956">
    <property type="component" value="Unassembled WGS sequence"/>
</dbReference>
<evidence type="ECO:0000256" key="1">
    <source>
        <dbReference type="SAM" id="Phobius"/>
    </source>
</evidence>